<keyword evidence="1" id="KW-1133">Transmembrane helix</keyword>
<dbReference type="OrthoDB" id="5428890at2759"/>
<keyword evidence="3" id="KW-1185">Reference proteome</keyword>
<evidence type="ECO:0000313" key="3">
    <source>
        <dbReference type="Proteomes" id="UP000245910"/>
    </source>
</evidence>
<sequence length="354" mass="40906">MSDNFDIGVFLDHPSKNHDKEKKIFVEKMWHSPIDAHIEAFSAYFQLLRDEVRALLDTKRTGLPSLEFDHVLIIRDAILQNYSSNLAELRQIVADQLQGTGIPEESISPAIMFVIRVLLMIKVKQSNLSSNDHSYMLYISDNESLKSVVDTIQTSPSLGYWNPIDGFPSWFNAIDLERKAGLRIDWTHYITDHLTVRDNTLYLFSNIGALKHVKGAQELTSKFFTEEFIDETLATSHLFFPKPPHGYGYIDYISWFKYKHGKIENWQRSLPSPNNPTVSRLYTAYPVWNQRLAWVLEASKNQPNMGIKRIWYDDRDLSLWWTRWALITAVFLTVLFGLIQSITGIIQVVYAANG</sequence>
<dbReference type="EMBL" id="LN649231">
    <property type="protein sequence ID" value="CEI68191.1"/>
    <property type="molecule type" value="Genomic_DNA"/>
</dbReference>
<feature type="transmembrane region" description="Helical" evidence="1">
    <location>
        <begin position="324"/>
        <end position="350"/>
    </location>
</feature>
<reference evidence="3" key="1">
    <citation type="submission" date="2014-10" db="EMBL/GenBank/DDBJ databases">
        <authorList>
            <person name="King R."/>
        </authorList>
    </citation>
    <scope>NUCLEOTIDE SEQUENCE [LARGE SCALE GENOMIC DNA]</scope>
    <source>
        <strain evidence="3">A3/5</strain>
    </source>
</reference>
<dbReference type="KEGG" id="fvn:FVRRES_08268"/>
<protein>
    <submittedName>
        <fullName evidence="2">Uncharacterized protein</fullName>
    </submittedName>
</protein>
<dbReference type="STRING" id="56646.A0A2L2TQI4"/>
<dbReference type="Proteomes" id="UP000245910">
    <property type="component" value="Chromosome III"/>
</dbReference>
<evidence type="ECO:0000313" key="2">
    <source>
        <dbReference type="EMBL" id="CEI68191.1"/>
    </source>
</evidence>
<keyword evidence="1" id="KW-0472">Membrane</keyword>
<organism evidence="2 3">
    <name type="scientific">Fusarium venenatum</name>
    <dbReference type="NCBI Taxonomy" id="56646"/>
    <lineage>
        <taxon>Eukaryota</taxon>
        <taxon>Fungi</taxon>
        <taxon>Dikarya</taxon>
        <taxon>Ascomycota</taxon>
        <taxon>Pezizomycotina</taxon>
        <taxon>Sordariomycetes</taxon>
        <taxon>Hypocreomycetidae</taxon>
        <taxon>Hypocreales</taxon>
        <taxon>Nectriaceae</taxon>
        <taxon>Fusarium</taxon>
    </lineage>
</organism>
<dbReference type="AlphaFoldDB" id="A0A2L2TQI4"/>
<dbReference type="RefSeq" id="XP_025591906.1">
    <property type="nucleotide sequence ID" value="XM_025737002.2"/>
</dbReference>
<proteinExistence type="predicted"/>
<dbReference type="GeneID" id="37259907"/>
<name>A0A2L2TQI4_9HYPO</name>
<keyword evidence="1" id="KW-0812">Transmembrane</keyword>
<accession>A0A2L2TQI4</accession>
<evidence type="ECO:0000256" key="1">
    <source>
        <dbReference type="SAM" id="Phobius"/>
    </source>
</evidence>